<evidence type="ECO:0000313" key="4">
    <source>
        <dbReference type="Proteomes" id="UP001232245"/>
    </source>
</evidence>
<feature type="domain" description="VanZ-like" evidence="2">
    <location>
        <begin position="43"/>
        <end position="188"/>
    </location>
</feature>
<dbReference type="RefSeq" id="WP_174880657.1">
    <property type="nucleotide sequence ID" value="NZ_CADEPK010000225.1"/>
</dbReference>
<dbReference type="Pfam" id="PF04892">
    <property type="entry name" value="VanZ"/>
    <property type="match status" value="1"/>
</dbReference>
<reference evidence="3 4" key="1">
    <citation type="submission" date="2023-07" db="EMBL/GenBank/DDBJ databases">
        <title>Genomic Encyclopedia of Type Strains, Phase IV (KMG-IV): sequencing the most valuable type-strain genomes for metagenomic binning, comparative biology and taxonomic classification.</title>
        <authorList>
            <person name="Goeker M."/>
        </authorList>
    </citation>
    <scope>NUCLEOTIDE SEQUENCE [LARGE SCALE GENOMIC DNA]</scope>
    <source>
        <strain evidence="3 4">DSM 17723</strain>
    </source>
</reference>
<evidence type="ECO:0000313" key="3">
    <source>
        <dbReference type="EMBL" id="MDQ0227399.1"/>
    </source>
</evidence>
<feature type="transmembrane region" description="Helical" evidence="1">
    <location>
        <begin position="63"/>
        <end position="82"/>
    </location>
</feature>
<keyword evidence="1" id="KW-1133">Transmembrane helix</keyword>
<protein>
    <submittedName>
        <fullName evidence="3">Glycopeptide antibiotics resistance protein</fullName>
    </submittedName>
</protein>
<feature type="transmembrane region" description="Helical" evidence="1">
    <location>
        <begin position="112"/>
        <end position="131"/>
    </location>
</feature>
<evidence type="ECO:0000259" key="2">
    <source>
        <dbReference type="Pfam" id="PF04892"/>
    </source>
</evidence>
<name>A0ABT9Z555_9BACI</name>
<dbReference type="Proteomes" id="UP001232245">
    <property type="component" value="Unassembled WGS sequence"/>
</dbReference>
<dbReference type="EMBL" id="JAUSTZ010000009">
    <property type="protein sequence ID" value="MDQ0227399.1"/>
    <property type="molecule type" value="Genomic_DNA"/>
</dbReference>
<dbReference type="InterPro" id="IPR006976">
    <property type="entry name" value="VanZ-like"/>
</dbReference>
<proteinExistence type="predicted"/>
<feature type="transmembrane region" description="Helical" evidence="1">
    <location>
        <begin position="7"/>
        <end position="24"/>
    </location>
</feature>
<organism evidence="3 4">
    <name type="scientific">Metabacillus niabensis</name>
    <dbReference type="NCBI Taxonomy" id="324854"/>
    <lineage>
        <taxon>Bacteria</taxon>
        <taxon>Bacillati</taxon>
        <taxon>Bacillota</taxon>
        <taxon>Bacilli</taxon>
        <taxon>Bacillales</taxon>
        <taxon>Bacillaceae</taxon>
        <taxon>Metabacillus</taxon>
    </lineage>
</organism>
<keyword evidence="1" id="KW-0812">Transmembrane</keyword>
<evidence type="ECO:0000256" key="1">
    <source>
        <dbReference type="SAM" id="Phobius"/>
    </source>
</evidence>
<sequence>MKKSTGYAILSSQFLFFLLLPIWLRLTNYLHVAVVAVVWFILSASCLFIVYFISKQTIKISKFMLHIVSSLYSFSLVILLYVRPGGQNGGAINLQPFKTIRFFLSGNVDPLVAFYNLVANIILFIPFGIYYTYCKTNPSWKKLLPYAICSISLIELIQYLSKRGSLDIDDLFLNVLGVLLGFFITPLFQKVIVVKS</sequence>
<dbReference type="InterPro" id="IPR053150">
    <property type="entry name" value="Teicoplanin_resist-assoc"/>
</dbReference>
<keyword evidence="4" id="KW-1185">Reference proteome</keyword>
<keyword evidence="1" id="KW-0472">Membrane</keyword>
<dbReference type="PANTHER" id="PTHR36834">
    <property type="entry name" value="MEMBRANE PROTEIN-RELATED"/>
    <property type="match status" value="1"/>
</dbReference>
<gene>
    <name evidence="3" type="ORF">J2S02_003744</name>
</gene>
<dbReference type="PANTHER" id="PTHR36834:SF1">
    <property type="entry name" value="INTEGRAL MEMBRANE PROTEIN"/>
    <property type="match status" value="1"/>
</dbReference>
<feature type="transmembrane region" description="Helical" evidence="1">
    <location>
        <begin position="172"/>
        <end position="193"/>
    </location>
</feature>
<comment type="caution">
    <text evidence="3">The sequence shown here is derived from an EMBL/GenBank/DDBJ whole genome shotgun (WGS) entry which is preliminary data.</text>
</comment>
<feature type="transmembrane region" description="Helical" evidence="1">
    <location>
        <begin position="30"/>
        <end position="51"/>
    </location>
</feature>
<accession>A0ABT9Z555</accession>